<dbReference type="PANTHER" id="PTHR34488">
    <property type="entry name" value="SI:CH211-245H14.1-RELATED"/>
    <property type="match status" value="1"/>
</dbReference>
<reference evidence="1" key="2">
    <citation type="submission" date="2025-09" db="UniProtKB">
        <authorList>
            <consortium name="Ensembl"/>
        </authorList>
    </citation>
    <scope>IDENTIFICATION</scope>
</reference>
<dbReference type="Ensembl" id="ENSSGRT00000041264.1">
    <property type="protein sequence ID" value="ENSSGRP00000038478.1"/>
    <property type="gene ID" value="ENSSGRG00000021146.1"/>
</dbReference>
<reference evidence="1" key="1">
    <citation type="submission" date="2025-08" db="UniProtKB">
        <authorList>
            <consortium name="Ensembl"/>
        </authorList>
    </citation>
    <scope>IDENTIFICATION</scope>
</reference>
<name>A0A672MN48_SINGR</name>
<dbReference type="PANTHER" id="PTHR34488:SF1">
    <property type="entry name" value="SI:CH211-245H14.1-RELATED"/>
    <property type="match status" value="1"/>
</dbReference>
<keyword evidence="2" id="KW-1185">Reference proteome</keyword>
<evidence type="ECO:0000313" key="2">
    <source>
        <dbReference type="Proteomes" id="UP000472262"/>
    </source>
</evidence>
<protein>
    <submittedName>
        <fullName evidence="1">Si:dkey-58f10.6</fullName>
    </submittedName>
</protein>
<evidence type="ECO:0000313" key="1">
    <source>
        <dbReference type="Ensembl" id="ENSSGRP00000038478.1"/>
    </source>
</evidence>
<organism evidence="1 2">
    <name type="scientific">Sinocyclocheilus grahami</name>
    <name type="common">Dianchi golden-line fish</name>
    <name type="synonym">Barbus grahami</name>
    <dbReference type="NCBI Taxonomy" id="75366"/>
    <lineage>
        <taxon>Eukaryota</taxon>
        <taxon>Metazoa</taxon>
        <taxon>Chordata</taxon>
        <taxon>Craniata</taxon>
        <taxon>Vertebrata</taxon>
        <taxon>Euteleostomi</taxon>
        <taxon>Actinopterygii</taxon>
        <taxon>Neopterygii</taxon>
        <taxon>Teleostei</taxon>
        <taxon>Ostariophysi</taxon>
        <taxon>Cypriniformes</taxon>
        <taxon>Cyprinidae</taxon>
        <taxon>Cyprininae</taxon>
        <taxon>Sinocyclocheilus</taxon>
    </lineage>
</organism>
<dbReference type="Proteomes" id="UP000472262">
    <property type="component" value="Unassembled WGS sequence"/>
</dbReference>
<proteinExistence type="predicted"/>
<dbReference type="OMA" id="ECSEENC"/>
<dbReference type="InParanoid" id="A0A672MN48"/>
<accession>A0A672MN48</accession>
<sequence>DDYDLYELSYITLTKSLLPLEGNKYFILSPGKSFATKEEIITNVLQQISGLRELTVEKCDAILVFCFIISRAGTDIDAVLNELKALSESKPVVFMVLHHTFDPEKTVPDSSRFVTRVNTVTVDCLFYEDEGLLKCGKNDEALTRILQWLQPQVSSSSG</sequence>
<dbReference type="AlphaFoldDB" id="A0A672MN48"/>